<proteinExistence type="predicted"/>
<accession>A0A402AYZ1</accession>
<name>A0A402AYZ1_9CHLR</name>
<dbReference type="Proteomes" id="UP000287188">
    <property type="component" value="Unassembled WGS sequence"/>
</dbReference>
<evidence type="ECO:0000313" key="2">
    <source>
        <dbReference type="EMBL" id="GCE24275.1"/>
    </source>
</evidence>
<evidence type="ECO:0000313" key="3">
    <source>
        <dbReference type="Proteomes" id="UP000287188"/>
    </source>
</evidence>
<dbReference type="RefSeq" id="WP_218032262.1">
    <property type="nucleotide sequence ID" value="NZ_BIFS01000002.1"/>
</dbReference>
<keyword evidence="1" id="KW-1133">Transmembrane helix</keyword>
<keyword evidence="3" id="KW-1185">Reference proteome</keyword>
<dbReference type="AlphaFoldDB" id="A0A402AYZ1"/>
<keyword evidence="1" id="KW-0812">Transmembrane</keyword>
<feature type="transmembrane region" description="Helical" evidence="1">
    <location>
        <begin position="56"/>
        <end position="81"/>
    </location>
</feature>
<organism evidence="2 3">
    <name type="scientific">Dictyobacter kobayashii</name>
    <dbReference type="NCBI Taxonomy" id="2014872"/>
    <lineage>
        <taxon>Bacteria</taxon>
        <taxon>Bacillati</taxon>
        <taxon>Chloroflexota</taxon>
        <taxon>Ktedonobacteria</taxon>
        <taxon>Ktedonobacterales</taxon>
        <taxon>Dictyobacteraceae</taxon>
        <taxon>Dictyobacter</taxon>
    </lineage>
</organism>
<evidence type="ECO:0008006" key="4">
    <source>
        <dbReference type="Google" id="ProtNLM"/>
    </source>
</evidence>
<keyword evidence="1" id="KW-0472">Membrane</keyword>
<comment type="caution">
    <text evidence="2">The sequence shown here is derived from an EMBL/GenBank/DDBJ whole genome shotgun (WGS) entry which is preliminary data.</text>
</comment>
<sequence length="96" mass="11265">MAQISSGSKRTTLQELWARNRGLIRQQVPLLVFIILFVFSSIRYDGFLSNFNLTTFFSYNTIFVLLALGETFVIMTGELIFRLARWLRCVRWSRHA</sequence>
<feature type="transmembrane region" description="Helical" evidence="1">
    <location>
        <begin position="28"/>
        <end position="44"/>
    </location>
</feature>
<evidence type="ECO:0000256" key="1">
    <source>
        <dbReference type="SAM" id="Phobius"/>
    </source>
</evidence>
<dbReference type="EMBL" id="BIFS01000002">
    <property type="protein sequence ID" value="GCE24275.1"/>
    <property type="molecule type" value="Genomic_DNA"/>
</dbReference>
<reference evidence="3" key="1">
    <citation type="submission" date="2018-12" db="EMBL/GenBank/DDBJ databases">
        <title>Tengunoibacter tsumagoiensis gen. nov., sp. nov., Dictyobacter kobayashii sp. nov., D. alpinus sp. nov., and D. joshuensis sp. nov. and description of Dictyobacteraceae fam. nov. within the order Ktedonobacterales isolated from Tengu-no-mugimeshi.</title>
        <authorList>
            <person name="Wang C.M."/>
            <person name="Zheng Y."/>
            <person name="Sakai Y."/>
            <person name="Toyoda A."/>
            <person name="Minakuchi Y."/>
            <person name="Abe K."/>
            <person name="Yokota A."/>
            <person name="Yabe S."/>
        </authorList>
    </citation>
    <scope>NUCLEOTIDE SEQUENCE [LARGE SCALE GENOMIC DNA]</scope>
    <source>
        <strain evidence="3">Uno11</strain>
    </source>
</reference>
<gene>
    <name evidence="2" type="ORF">KDK_80750</name>
</gene>
<protein>
    <recommendedName>
        <fullName evidence="4">ABC transporter permease</fullName>
    </recommendedName>
</protein>